<keyword evidence="1" id="KW-1133">Transmembrane helix</keyword>
<dbReference type="EMBL" id="JABVEC010000001">
    <property type="protein sequence ID" value="MBC6464285.1"/>
    <property type="molecule type" value="Genomic_DNA"/>
</dbReference>
<gene>
    <name evidence="2" type="ORF">HKK74_02040</name>
</gene>
<dbReference type="RefSeq" id="WP_187241218.1">
    <property type="nucleotide sequence ID" value="NZ_BAAAOK010000011.1"/>
</dbReference>
<organism evidence="2 3">
    <name type="scientific">Actinomadura alba</name>
    <dbReference type="NCBI Taxonomy" id="406431"/>
    <lineage>
        <taxon>Bacteria</taxon>
        <taxon>Bacillati</taxon>
        <taxon>Actinomycetota</taxon>
        <taxon>Actinomycetes</taxon>
        <taxon>Streptosporangiales</taxon>
        <taxon>Thermomonosporaceae</taxon>
        <taxon>Actinomadura</taxon>
    </lineage>
</organism>
<dbReference type="PROSITE" id="PS51257">
    <property type="entry name" value="PROKAR_LIPOPROTEIN"/>
    <property type="match status" value="1"/>
</dbReference>
<proteinExistence type="predicted"/>
<reference evidence="2 3" key="1">
    <citation type="submission" date="2020-06" db="EMBL/GenBank/DDBJ databases">
        <title>Actinomadura xiongansis sp. nov., isolated from soil of Baiyangdian.</title>
        <authorList>
            <person name="Zhang X."/>
        </authorList>
    </citation>
    <scope>NUCLEOTIDE SEQUENCE [LARGE SCALE GENOMIC DNA]</scope>
    <source>
        <strain evidence="2 3">HBUM206468</strain>
    </source>
</reference>
<evidence type="ECO:0000256" key="1">
    <source>
        <dbReference type="SAM" id="Phobius"/>
    </source>
</evidence>
<protein>
    <recommendedName>
        <fullName evidence="4">Lipoprotein</fullName>
    </recommendedName>
</protein>
<feature type="transmembrane region" description="Helical" evidence="1">
    <location>
        <begin position="6"/>
        <end position="29"/>
    </location>
</feature>
<evidence type="ECO:0000313" key="2">
    <source>
        <dbReference type="EMBL" id="MBC6464285.1"/>
    </source>
</evidence>
<keyword evidence="1" id="KW-0472">Membrane</keyword>
<name>A0ABR7LHH1_9ACTN</name>
<comment type="caution">
    <text evidence="2">The sequence shown here is derived from an EMBL/GenBank/DDBJ whole genome shotgun (WGS) entry which is preliminary data.</text>
</comment>
<keyword evidence="1" id="KW-0812">Transmembrane</keyword>
<accession>A0ABR7LHH1</accession>
<dbReference type="Proteomes" id="UP000805614">
    <property type="component" value="Unassembled WGS sequence"/>
</dbReference>
<evidence type="ECO:0000313" key="3">
    <source>
        <dbReference type="Proteomes" id="UP000805614"/>
    </source>
</evidence>
<keyword evidence="3" id="KW-1185">Reference proteome</keyword>
<sequence>MRDLTIAAAILGTAFCAAGLGVLATLACVGTTRADRARGIDHERDAMEAHR</sequence>
<evidence type="ECO:0008006" key="4">
    <source>
        <dbReference type="Google" id="ProtNLM"/>
    </source>
</evidence>